<comment type="caution">
    <text evidence="4">The sequence shown here is derived from an EMBL/GenBank/DDBJ whole genome shotgun (WGS) entry which is preliminary data.</text>
</comment>
<feature type="compositionally biased region" description="Basic and acidic residues" evidence="1">
    <location>
        <begin position="65"/>
        <end position="83"/>
    </location>
</feature>
<gene>
    <name evidence="4" type="ORF">Kpho01_48910</name>
</gene>
<feature type="transmembrane region" description="Helical" evidence="2">
    <location>
        <begin position="191"/>
        <end position="209"/>
    </location>
</feature>
<organism evidence="4 5">
    <name type="scientific">Kitasatospora phosalacinea</name>
    <dbReference type="NCBI Taxonomy" id="2065"/>
    <lineage>
        <taxon>Bacteria</taxon>
        <taxon>Bacillati</taxon>
        <taxon>Actinomycetota</taxon>
        <taxon>Actinomycetes</taxon>
        <taxon>Kitasatosporales</taxon>
        <taxon>Streptomycetaceae</taxon>
        <taxon>Kitasatospora</taxon>
    </lineage>
</organism>
<name>A0A9W6URT4_9ACTN</name>
<feature type="domain" description="DUF6542" evidence="3">
    <location>
        <begin position="103"/>
        <end position="216"/>
    </location>
</feature>
<evidence type="ECO:0000256" key="2">
    <source>
        <dbReference type="SAM" id="Phobius"/>
    </source>
</evidence>
<feature type="region of interest" description="Disordered" evidence="1">
    <location>
        <begin position="1"/>
        <end position="102"/>
    </location>
</feature>
<dbReference type="InterPro" id="IPR046672">
    <property type="entry name" value="DUF6542"/>
</dbReference>
<evidence type="ECO:0000313" key="5">
    <source>
        <dbReference type="Proteomes" id="UP001165143"/>
    </source>
</evidence>
<proteinExistence type="predicted"/>
<dbReference type="AlphaFoldDB" id="A0A9W6URT4"/>
<evidence type="ECO:0000256" key="1">
    <source>
        <dbReference type="SAM" id="MobiDB-lite"/>
    </source>
</evidence>
<protein>
    <recommendedName>
        <fullName evidence="3">DUF6542 domain-containing protein</fullName>
    </recommendedName>
</protein>
<sequence>MTGRRSAGARGDAPLRRDEQDGAGRAQRTEETAAPGHPVPAQRGPHRDERRAPDGDGDGDGGRGNAHENGREGGRGGGRENARRGGRAAGRGGTAPTSNRMPAVLPALGLPVLGALADELAGPGLGPGYGACAVLGPVLAALVSSRAGWWWVASGAPVVTLAAAGGVDYLARGDEYRGAGLGTEGLKLVSAQFPWMLAALAAALLAVALRRFRTRRARRD</sequence>
<evidence type="ECO:0000259" key="3">
    <source>
        <dbReference type="Pfam" id="PF20177"/>
    </source>
</evidence>
<feature type="compositionally biased region" description="Basic and acidic residues" evidence="1">
    <location>
        <begin position="45"/>
        <end position="54"/>
    </location>
</feature>
<dbReference type="OrthoDB" id="3874054at2"/>
<accession>A0A9W6URT4</accession>
<keyword evidence="2" id="KW-1133">Transmembrane helix</keyword>
<keyword evidence="2" id="KW-0812">Transmembrane</keyword>
<feature type="transmembrane region" description="Helical" evidence="2">
    <location>
        <begin position="149"/>
        <end position="171"/>
    </location>
</feature>
<dbReference type="Pfam" id="PF20177">
    <property type="entry name" value="DUF6542"/>
    <property type="match status" value="1"/>
</dbReference>
<reference evidence="4" key="1">
    <citation type="submission" date="2023-02" db="EMBL/GenBank/DDBJ databases">
        <title>Kitasatospora phosalacinea NBRC 14362.</title>
        <authorList>
            <person name="Ichikawa N."/>
            <person name="Sato H."/>
            <person name="Tonouchi N."/>
        </authorList>
    </citation>
    <scope>NUCLEOTIDE SEQUENCE</scope>
    <source>
        <strain evidence="4">NBRC 14362</strain>
    </source>
</reference>
<dbReference type="EMBL" id="BSRX01000031">
    <property type="protein sequence ID" value="GLW56880.1"/>
    <property type="molecule type" value="Genomic_DNA"/>
</dbReference>
<dbReference type="RefSeq" id="WP_033252150.1">
    <property type="nucleotide sequence ID" value="NZ_BSRX01000031.1"/>
</dbReference>
<feature type="compositionally biased region" description="Basic and acidic residues" evidence="1">
    <location>
        <begin position="13"/>
        <end position="31"/>
    </location>
</feature>
<keyword evidence="2" id="KW-0472">Membrane</keyword>
<evidence type="ECO:0000313" key="4">
    <source>
        <dbReference type="EMBL" id="GLW56880.1"/>
    </source>
</evidence>
<dbReference type="Proteomes" id="UP001165143">
    <property type="component" value="Unassembled WGS sequence"/>
</dbReference>